<organism evidence="2">
    <name type="scientific">Solanum chacoense</name>
    <name type="common">Chaco potato</name>
    <dbReference type="NCBI Taxonomy" id="4108"/>
    <lineage>
        <taxon>Eukaryota</taxon>
        <taxon>Viridiplantae</taxon>
        <taxon>Streptophyta</taxon>
        <taxon>Embryophyta</taxon>
        <taxon>Tracheophyta</taxon>
        <taxon>Spermatophyta</taxon>
        <taxon>Magnoliopsida</taxon>
        <taxon>eudicotyledons</taxon>
        <taxon>Gunneridae</taxon>
        <taxon>Pentapetalae</taxon>
        <taxon>asterids</taxon>
        <taxon>lamiids</taxon>
        <taxon>Solanales</taxon>
        <taxon>Solanaceae</taxon>
        <taxon>Solanoideae</taxon>
        <taxon>Solaneae</taxon>
        <taxon>Solanum</taxon>
    </lineage>
</organism>
<evidence type="ECO:0000313" key="2">
    <source>
        <dbReference type="EMBL" id="JAP32325.1"/>
    </source>
</evidence>
<dbReference type="AlphaFoldDB" id="A0A0V0II76"/>
<protein>
    <submittedName>
        <fullName evidence="2">Putative ovule protein</fullName>
    </submittedName>
</protein>
<feature type="transmembrane region" description="Helical" evidence="1">
    <location>
        <begin position="36"/>
        <end position="53"/>
    </location>
</feature>
<evidence type="ECO:0000256" key="1">
    <source>
        <dbReference type="SAM" id="Phobius"/>
    </source>
</evidence>
<name>A0A0V0II76_SOLCH</name>
<reference evidence="2" key="1">
    <citation type="submission" date="2015-12" db="EMBL/GenBank/DDBJ databases">
        <title>Gene expression during late stages of embryo sac development: a critical building block for successful pollen-pistil interactions.</title>
        <authorList>
            <person name="Liu Y."/>
            <person name="Joly V."/>
            <person name="Sabar M."/>
            <person name="Matton D.P."/>
        </authorList>
    </citation>
    <scope>NUCLEOTIDE SEQUENCE</scope>
</reference>
<dbReference type="EMBL" id="GEDG01006144">
    <property type="protein sequence ID" value="JAP32325.1"/>
    <property type="molecule type" value="Transcribed_RNA"/>
</dbReference>
<keyword evidence="1" id="KW-1133">Transmembrane helix</keyword>
<proteinExistence type="predicted"/>
<accession>A0A0V0II76</accession>
<keyword evidence="1" id="KW-0812">Transmembrane</keyword>
<feature type="transmembrane region" description="Helical" evidence="1">
    <location>
        <begin position="12"/>
        <end position="30"/>
    </location>
</feature>
<sequence>MLYSVMLCHSGLLFLIMLKMSILMVVLKLVKGSSLFVLSLFILFSWYCHLNIVDQPFSYERILFSYYGQFIHHYDAGVIN</sequence>
<keyword evidence="1" id="KW-0472">Membrane</keyword>